<accession>A0ABR9RNG7</accession>
<organism evidence="2 3">
    <name type="scientific">Nocardioides malaquae</name>
    <dbReference type="NCBI Taxonomy" id="2773426"/>
    <lineage>
        <taxon>Bacteria</taxon>
        <taxon>Bacillati</taxon>
        <taxon>Actinomycetota</taxon>
        <taxon>Actinomycetes</taxon>
        <taxon>Propionibacteriales</taxon>
        <taxon>Nocardioidaceae</taxon>
        <taxon>Nocardioides</taxon>
    </lineage>
</organism>
<sequence>MSEASWAVVGVIVGSILPFLTGLLSERRADKRASDDRQERREDRLFDARRAAFEKYQSIARSLLDQAWEAHAGLSEAPPLDYNFTDPLVEALGAVRLYASGDTVKAAEALLHAVRDYATGDVADAPDPAIQNSAFAHVDAAIEMFSATARADLGATRT</sequence>
<proteinExistence type="predicted"/>
<dbReference type="RefSeq" id="WP_193636453.1">
    <property type="nucleotide sequence ID" value="NZ_JADCSA010000001.1"/>
</dbReference>
<feature type="transmembrane region" description="Helical" evidence="1">
    <location>
        <begin position="6"/>
        <end position="24"/>
    </location>
</feature>
<keyword evidence="3" id="KW-1185">Reference proteome</keyword>
<evidence type="ECO:0000313" key="2">
    <source>
        <dbReference type="EMBL" id="MBE7323111.1"/>
    </source>
</evidence>
<evidence type="ECO:0008006" key="4">
    <source>
        <dbReference type="Google" id="ProtNLM"/>
    </source>
</evidence>
<keyword evidence="1" id="KW-1133">Transmembrane helix</keyword>
<evidence type="ECO:0000313" key="3">
    <source>
        <dbReference type="Proteomes" id="UP000756387"/>
    </source>
</evidence>
<keyword evidence="1" id="KW-0812">Transmembrane</keyword>
<protein>
    <recommendedName>
        <fullName evidence="4">Secreted protein</fullName>
    </recommendedName>
</protein>
<dbReference type="EMBL" id="JADCSA010000001">
    <property type="protein sequence ID" value="MBE7323111.1"/>
    <property type="molecule type" value="Genomic_DNA"/>
</dbReference>
<name>A0ABR9RNG7_9ACTN</name>
<reference evidence="2 3" key="1">
    <citation type="submission" date="2020-10" db="EMBL/GenBank/DDBJ databases">
        <title>Nocardioides sp. isolated from sludge.</title>
        <authorList>
            <person name="Zhang X."/>
        </authorList>
    </citation>
    <scope>NUCLEOTIDE SEQUENCE [LARGE SCALE GENOMIC DNA]</scope>
    <source>
        <strain evidence="2 3">Y6</strain>
    </source>
</reference>
<dbReference type="Proteomes" id="UP000756387">
    <property type="component" value="Unassembled WGS sequence"/>
</dbReference>
<comment type="caution">
    <text evidence="2">The sequence shown here is derived from an EMBL/GenBank/DDBJ whole genome shotgun (WGS) entry which is preliminary data.</text>
</comment>
<gene>
    <name evidence="2" type="ORF">IEQ44_00410</name>
</gene>
<evidence type="ECO:0000256" key="1">
    <source>
        <dbReference type="SAM" id="Phobius"/>
    </source>
</evidence>
<keyword evidence="1" id="KW-0472">Membrane</keyword>